<dbReference type="GO" id="GO:0004803">
    <property type="term" value="F:transposase activity"/>
    <property type="evidence" value="ECO:0007669"/>
    <property type="project" value="InterPro"/>
</dbReference>
<keyword evidence="3" id="KW-1185">Reference proteome</keyword>
<dbReference type="AlphaFoldDB" id="A0A7G1G4S4"/>
<organism evidence="2 3">
    <name type="scientific">Tepiditoga spiralis</name>
    <dbReference type="NCBI Taxonomy" id="2108365"/>
    <lineage>
        <taxon>Bacteria</taxon>
        <taxon>Thermotogati</taxon>
        <taxon>Thermotogota</taxon>
        <taxon>Thermotogae</taxon>
        <taxon>Petrotogales</taxon>
        <taxon>Petrotogaceae</taxon>
        <taxon>Tepiditoga</taxon>
    </lineage>
</organism>
<dbReference type="InParanoid" id="A0A7G1G4S4"/>
<name>A0A7G1G4S4_9BACT</name>
<dbReference type="InterPro" id="IPR003346">
    <property type="entry name" value="Transposase_20"/>
</dbReference>
<evidence type="ECO:0000313" key="2">
    <source>
        <dbReference type="EMBL" id="BBE30226.1"/>
    </source>
</evidence>
<sequence>MSTMVYTIPRIENALSIKGVGIITISGFIAEVGDIKRFNHPKQIIKLAGLNLKETSSMR</sequence>
<gene>
    <name evidence="2" type="ORF">OSSY52_03670</name>
</gene>
<dbReference type="KEGG" id="ocy:OSSY52_03670"/>
<dbReference type="GO" id="GO:0006313">
    <property type="term" value="P:DNA transposition"/>
    <property type="evidence" value="ECO:0007669"/>
    <property type="project" value="InterPro"/>
</dbReference>
<reference evidence="2 3" key="1">
    <citation type="submission" date="2018-06" db="EMBL/GenBank/DDBJ databases">
        <title>Genome sequencing of Oceanotoga sp. sy52.</title>
        <authorList>
            <person name="Mori K."/>
        </authorList>
    </citation>
    <scope>NUCLEOTIDE SEQUENCE [LARGE SCALE GENOMIC DNA]</scope>
    <source>
        <strain evidence="3">sy52</strain>
    </source>
</reference>
<evidence type="ECO:0000259" key="1">
    <source>
        <dbReference type="Pfam" id="PF02371"/>
    </source>
</evidence>
<dbReference type="Pfam" id="PF02371">
    <property type="entry name" value="Transposase_20"/>
    <property type="match status" value="1"/>
</dbReference>
<accession>A0A7G1G4S4</accession>
<feature type="domain" description="Transposase IS116/IS110/IS902 C-terminal" evidence="1">
    <location>
        <begin position="14"/>
        <end position="57"/>
    </location>
</feature>
<evidence type="ECO:0000313" key="3">
    <source>
        <dbReference type="Proteomes" id="UP000516361"/>
    </source>
</evidence>
<dbReference type="Proteomes" id="UP000516361">
    <property type="component" value="Chromosome"/>
</dbReference>
<dbReference type="GO" id="GO:0003677">
    <property type="term" value="F:DNA binding"/>
    <property type="evidence" value="ECO:0007669"/>
    <property type="project" value="InterPro"/>
</dbReference>
<proteinExistence type="predicted"/>
<dbReference type="EMBL" id="AP018712">
    <property type="protein sequence ID" value="BBE30226.1"/>
    <property type="molecule type" value="Genomic_DNA"/>
</dbReference>
<protein>
    <recommendedName>
        <fullName evidence="1">Transposase IS116/IS110/IS902 C-terminal domain-containing protein</fullName>
    </recommendedName>
</protein>